<accession>A0A6G1IJP2</accession>
<proteinExistence type="predicted"/>
<evidence type="ECO:0000313" key="2">
    <source>
        <dbReference type="Proteomes" id="UP000799291"/>
    </source>
</evidence>
<dbReference type="Proteomes" id="UP000799291">
    <property type="component" value="Unassembled WGS sequence"/>
</dbReference>
<sequence>MSLDSLGDLAIGKREESDHPNYEFDLDPVHWMRIKQRKPSSYSLRDRQFKILQLAAKKYRERTKASRWQGIPAPLPTPAIPAPPTTPQALLCLPNASPSATQLANERIEAIVQLRVHPFIFSDGFGFFTNTGARKRSFRQGVSPETPHAILAFDAMPISSATGSSKWIPSGHILIAHCDEPSEETPQDTGSPHESLPVLLTDPVTEHEARISVAAEMTEALPPLSSQTNQTGGALSTEQAPSYAGLFHASQETRILSFEVERPGIELYDAIEKFGVPKVLTQLEAMAQTMFQNLPLRPIPARTTSTRMPSLLSQICSSSSTFQSVIQTKKPHVKKHF</sequence>
<dbReference type="EMBL" id="MU005612">
    <property type="protein sequence ID" value="KAF2678456.1"/>
    <property type="molecule type" value="Genomic_DNA"/>
</dbReference>
<protein>
    <submittedName>
        <fullName evidence="1">Uncharacterized protein</fullName>
    </submittedName>
</protein>
<keyword evidence="2" id="KW-1185">Reference proteome</keyword>
<organism evidence="1 2">
    <name type="scientific">Lentithecium fluviatile CBS 122367</name>
    <dbReference type="NCBI Taxonomy" id="1168545"/>
    <lineage>
        <taxon>Eukaryota</taxon>
        <taxon>Fungi</taxon>
        <taxon>Dikarya</taxon>
        <taxon>Ascomycota</taxon>
        <taxon>Pezizomycotina</taxon>
        <taxon>Dothideomycetes</taxon>
        <taxon>Pleosporomycetidae</taxon>
        <taxon>Pleosporales</taxon>
        <taxon>Massarineae</taxon>
        <taxon>Lentitheciaceae</taxon>
        <taxon>Lentithecium</taxon>
    </lineage>
</organism>
<gene>
    <name evidence="1" type="ORF">K458DRAFT_463641</name>
</gene>
<name>A0A6G1IJP2_9PLEO</name>
<reference evidence="1" key="1">
    <citation type="journal article" date="2020" name="Stud. Mycol.">
        <title>101 Dothideomycetes genomes: a test case for predicting lifestyles and emergence of pathogens.</title>
        <authorList>
            <person name="Haridas S."/>
            <person name="Albert R."/>
            <person name="Binder M."/>
            <person name="Bloem J."/>
            <person name="Labutti K."/>
            <person name="Salamov A."/>
            <person name="Andreopoulos B."/>
            <person name="Baker S."/>
            <person name="Barry K."/>
            <person name="Bills G."/>
            <person name="Bluhm B."/>
            <person name="Cannon C."/>
            <person name="Castanera R."/>
            <person name="Culley D."/>
            <person name="Daum C."/>
            <person name="Ezra D."/>
            <person name="Gonzalez J."/>
            <person name="Henrissat B."/>
            <person name="Kuo A."/>
            <person name="Liang C."/>
            <person name="Lipzen A."/>
            <person name="Lutzoni F."/>
            <person name="Magnuson J."/>
            <person name="Mondo S."/>
            <person name="Nolan M."/>
            <person name="Ohm R."/>
            <person name="Pangilinan J."/>
            <person name="Park H.-J."/>
            <person name="Ramirez L."/>
            <person name="Alfaro M."/>
            <person name="Sun H."/>
            <person name="Tritt A."/>
            <person name="Yoshinaga Y."/>
            <person name="Zwiers L.-H."/>
            <person name="Turgeon B."/>
            <person name="Goodwin S."/>
            <person name="Spatafora J."/>
            <person name="Crous P."/>
            <person name="Grigoriev I."/>
        </authorList>
    </citation>
    <scope>NUCLEOTIDE SEQUENCE</scope>
    <source>
        <strain evidence="1">CBS 122367</strain>
    </source>
</reference>
<dbReference type="AlphaFoldDB" id="A0A6G1IJP2"/>
<evidence type="ECO:0000313" key="1">
    <source>
        <dbReference type="EMBL" id="KAF2678456.1"/>
    </source>
</evidence>